<dbReference type="GO" id="GO:0016787">
    <property type="term" value="F:hydrolase activity"/>
    <property type="evidence" value="ECO:0007669"/>
    <property type="project" value="UniProtKB-KW"/>
</dbReference>
<dbReference type="CDD" id="cd19490">
    <property type="entry name" value="XRCC2"/>
    <property type="match status" value="1"/>
</dbReference>
<feature type="domain" description="Rad51-like C-terminal" evidence="1">
    <location>
        <begin position="48"/>
        <end position="118"/>
    </location>
</feature>
<dbReference type="AlphaFoldDB" id="A0A550CLP9"/>
<dbReference type="Gene3D" id="3.40.50.300">
    <property type="entry name" value="P-loop containing nucleotide triphosphate hydrolases"/>
    <property type="match status" value="1"/>
</dbReference>
<reference evidence="2 3" key="1">
    <citation type="journal article" date="2019" name="New Phytol.">
        <title>Comparative genomics reveals unique wood-decay strategies and fruiting body development in the Schizophyllaceae.</title>
        <authorList>
            <person name="Almasi E."/>
            <person name="Sahu N."/>
            <person name="Krizsan K."/>
            <person name="Balint B."/>
            <person name="Kovacs G.M."/>
            <person name="Kiss B."/>
            <person name="Cseklye J."/>
            <person name="Drula E."/>
            <person name="Henrissat B."/>
            <person name="Nagy I."/>
            <person name="Chovatia M."/>
            <person name="Adam C."/>
            <person name="LaButti K."/>
            <person name="Lipzen A."/>
            <person name="Riley R."/>
            <person name="Grigoriev I.V."/>
            <person name="Nagy L.G."/>
        </authorList>
    </citation>
    <scope>NUCLEOTIDE SEQUENCE [LARGE SCALE GENOMIC DNA]</scope>
    <source>
        <strain evidence="2 3">NL-1724</strain>
    </source>
</reference>
<organism evidence="2 3">
    <name type="scientific">Schizophyllum amplum</name>
    <dbReference type="NCBI Taxonomy" id="97359"/>
    <lineage>
        <taxon>Eukaryota</taxon>
        <taxon>Fungi</taxon>
        <taxon>Dikarya</taxon>
        <taxon>Basidiomycota</taxon>
        <taxon>Agaricomycotina</taxon>
        <taxon>Agaricomycetes</taxon>
        <taxon>Agaricomycetidae</taxon>
        <taxon>Agaricales</taxon>
        <taxon>Schizophyllaceae</taxon>
        <taxon>Schizophyllum</taxon>
    </lineage>
</organism>
<sequence>MNLFSSSSRILAETYLIESFPLSDLLVDIVCEEEGPKATGIPELDAHFQTLNGSSFEWGSVIEIQGSPASGKTHFLYYLIATCVLPAEHGGWEKAAVLCDTDATFDPLRLRQVLVERLRPRNSQAALLSDTVLRPVLQRIHVFRPSSSNQLAMTLAHLPNYHSSRLPNDEIGILAIDSLSAFHWSDRFTVEQLRATSDGSTSVTSPLRNVLKAIRRFRDSHRPIILLTNWGLTAIPHTPFFDQHLRSFPSPFADTPPQAVEPILPLTRHITLARRTAVRLGEGIALEEAAEQERTARRPVMERGEITGLVRTPGHGGVGQFTLCIGADGVHAAMRELQPSREPIVQNAPHLTKHRPSENAATTIGAAMGCS</sequence>
<dbReference type="GO" id="GO:0005657">
    <property type="term" value="C:replication fork"/>
    <property type="evidence" value="ECO:0007669"/>
    <property type="project" value="InterPro"/>
</dbReference>
<dbReference type="OrthoDB" id="420422at2759"/>
<dbReference type="EMBL" id="VDMD01000004">
    <property type="protein sequence ID" value="TRM65684.1"/>
    <property type="molecule type" value="Genomic_DNA"/>
</dbReference>
<proteinExistence type="predicted"/>
<evidence type="ECO:0000313" key="2">
    <source>
        <dbReference type="EMBL" id="TRM65684.1"/>
    </source>
</evidence>
<dbReference type="GO" id="GO:0000724">
    <property type="term" value="P:double-strand break repair via homologous recombination"/>
    <property type="evidence" value="ECO:0007669"/>
    <property type="project" value="InterPro"/>
</dbReference>
<dbReference type="Proteomes" id="UP000320762">
    <property type="component" value="Unassembled WGS sequence"/>
</dbReference>
<accession>A0A550CLP9</accession>
<dbReference type="Pfam" id="PF08423">
    <property type="entry name" value="Rad51"/>
    <property type="match status" value="1"/>
</dbReference>
<gene>
    <name evidence="2" type="ORF">BD626DRAFT_190643</name>
</gene>
<keyword evidence="2" id="KW-0378">Hydrolase</keyword>
<dbReference type="PANTHER" id="PTHR46644">
    <property type="entry name" value="DNA REPAIR PROTEIN XRCC2"/>
    <property type="match status" value="1"/>
</dbReference>
<keyword evidence="3" id="KW-1185">Reference proteome</keyword>
<dbReference type="GO" id="GO:0005815">
    <property type="term" value="C:microtubule organizing center"/>
    <property type="evidence" value="ECO:0007669"/>
    <property type="project" value="TreeGrafter"/>
</dbReference>
<evidence type="ECO:0000313" key="3">
    <source>
        <dbReference type="Proteomes" id="UP000320762"/>
    </source>
</evidence>
<protein>
    <submittedName>
        <fullName evidence="2">P-loop containing nucleoside triphosphate hydrolase protein</fullName>
    </submittedName>
</protein>
<dbReference type="GO" id="GO:0000400">
    <property type="term" value="F:four-way junction DNA binding"/>
    <property type="evidence" value="ECO:0007669"/>
    <property type="project" value="TreeGrafter"/>
</dbReference>
<dbReference type="GO" id="GO:0033063">
    <property type="term" value="C:Rad51B-Rad51C-Rad51D-XRCC2 complex"/>
    <property type="evidence" value="ECO:0007669"/>
    <property type="project" value="InterPro"/>
</dbReference>
<dbReference type="InterPro" id="IPR030547">
    <property type="entry name" value="XRCC2"/>
</dbReference>
<comment type="caution">
    <text evidence="2">The sequence shown here is derived from an EMBL/GenBank/DDBJ whole genome shotgun (WGS) entry which is preliminary data.</text>
</comment>
<dbReference type="STRING" id="97359.A0A550CLP9"/>
<evidence type="ECO:0000259" key="1">
    <source>
        <dbReference type="Pfam" id="PF08423"/>
    </source>
</evidence>
<name>A0A550CLP9_9AGAR</name>
<dbReference type="PANTHER" id="PTHR46644:SF2">
    <property type="entry name" value="DNA REPAIR PROTEIN XRCC2"/>
    <property type="match status" value="1"/>
</dbReference>
<dbReference type="GO" id="GO:0042148">
    <property type="term" value="P:DNA strand invasion"/>
    <property type="evidence" value="ECO:0007669"/>
    <property type="project" value="TreeGrafter"/>
</dbReference>
<dbReference type="InterPro" id="IPR013632">
    <property type="entry name" value="Rad51_C"/>
</dbReference>
<dbReference type="InterPro" id="IPR027417">
    <property type="entry name" value="P-loop_NTPase"/>
</dbReference>
<dbReference type="SUPFAM" id="SSF52540">
    <property type="entry name" value="P-loop containing nucleoside triphosphate hydrolases"/>
    <property type="match status" value="1"/>
</dbReference>